<gene>
    <name evidence="8" type="primary">rluD</name>
    <name evidence="8" type="ORF">ARMA_0971</name>
    <name evidence="9" type="ORF">SE16_06975</name>
</gene>
<dbReference type="InterPro" id="IPR050188">
    <property type="entry name" value="RluA_PseudoU_synthase"/>
</dbReference>
<dbReference type="InterPro" id="IPR036986">
    <property type="entry name" value="S4_RNA-bd_sf"/>
</dbReference>
<dbReference type="AlphaFoldDB" id="A0A0M9UC49"/>
<dbReference type="GO" id="GO:0000455">
    <property type="term" value="P:enzyme-directed rRNA pseudouridine synthesis"/>
    <property type="evidence" value="ECO:0007669"/>
    <property type="project" value="TreeGrafter"/>
</dbReference>
<dbReference type="Gene3D" id="3.10.290.10">
    <property type="entry name" value="RNA-binding S4 domain"/>
    <property type="match status" value="1"/>
</dbReference>
<dbReference type="RefSeq" id="WP_054492459.1">
    <property type="nucleotide sequence ID" value="NZ_BBZA01000062.1"/>
</dbReference>
<dbReference type="InterPro" id="IPR002942">
    <property type="entry name" value="S4_RNA-bd"/>
</dbReference>
<dbReference type="OrthoDB" id="9773999at2"/>
<dbReference type="SUPFAM" id="SSF55174">
    <property type="entry name" value="Alpha-L RNA-binding motif"/>
    <property type="match status" value="1"/>
</dbReference>
<dbReference type="PROSITE" id="PS50889">
    <property type="entry name" value="S4"/>
    <property type="match status" value="1"/>
</dbReference>
<dbReference type="FunCoup" id="A0A0M9UC49">
    <property type="interactions" value="521"/>
</dbReference>
<keyword evidence="10" id="KW-1185">Reference proteome</keyword>
<dbReference type="InterPro" id="IPR006224">
    <property type="entry name" value="PsdUridine_synth_RluA-like_CS"/>
</dbReference>
<evidence type="ECO:0000313" key="9">
    <source>
        <dbReference type="EMBL" id="KPL88522.1"/>
    </source>
</evidence>
<evidence type="ECO:0000256" key="3">
    <source>
        <dbReference type="ARBA" id="ARBA00023235"/>
    </source>
</evidence>
<dbReference type="InterPro" id="IPR006225">
    <property type="entry name" value="PsdUridine_synth_RluC/D"/>
</dbReference>
<dbReference type="PANTHER" id="PTHR21600">
    <property type="entry name" value="MITOCHONDRIAL RNA PSEUDOURIDINE SYNTHASE"/>
    <property type="match status" value="1"/>
</dbReference>
<dbReference type="Proteomes" id="UP000050502">
    <property type="component" value="Unassembled WGS sequence"/>
</dbReference>
<reference evidence="9 11" key="2">
    <citation type="submission" date="2015-07" db="EMBL/GenBank/DDBJ databases">
        <title>Whole genome sequence of Ardenticatena maritima DSM 23922.</title>
        <authorList>
            <person name="Hemp J."/>
            <person name="Ward L.M."/>
            <person name="Pace L.A."/>
            <person name="Fischer W.W."/>
        </authorList>
    </citation>
    <scope>NUCLEOTIDE SEQUENCE [LARGE SCALE GENOMIC DNA]</scope>
    <source>
        <strain evidence="9 11">110S</strain>
    </source>
</reference>
<dbReference type="CDD" id="cd02869">
    <property type="entry name" value="PseudoU_synth_RluA_like"/>
    <property type="match status" value="1"/>
</dbReference>
<evidence type="ECO:0000313" key="8">
    <source>
        <dbReference type="EMBL" id="GAP62548.1"/>
    </source>
</evidence>
<comment type="function">
    <text evidence="6">Responsible for synthesis of pseudouridine from uracil.</text>
</comment>
<dbReference type="EMBL" id="BBZA01000062">
    <property type="protein sequence ID" value="GAP62548.1"/>
    <property type="molecule type" value="Genomic_DNA"/>
</dbReference>
<dbReference type="STRING" id="872965.SE16_06975"/>
<keyword evidence="5" id="KW-0694">RNA-binding</keyword>
<dbReference type="GO" id="GO:0003723">
    <property type="term" value="F:RNA binding"/>
    <property type="evidence" value="ECO:0007669"/>
    <property type="project" value="UniProtKB-KW"/>
</dbReference>
<evidence type="ECO:0000256" key="2">
    <source>
        <dbReference type="ARBA" id="ARBA00010876"/>
    </source>
</evidence>
<dbReference type="InParanoid" id="A0A0M9UC49"/>
<evidence type="ECO:0000256" key="1">
    <source>
        <dbReference type="ARBA" id="ARBA00000073"/>
    </source>
</evidence>
<comment type="similarity">
    <text evidence="2 6">Belongs to the pseudouridine synthase RluA family.</text>
</comment>
<evidence type="ECO:0000256" key="4">
    <source>
        <dbReference type="PIRSR" id="PIRSR606225-1"/>
    </source>
</evidence>
<evidence type="ECO:0000256" key="5">
    <source>
        <dbReference type="PROSITE-ProRule" id="PRU00182"/>
    </source>
</evidence>
<comment type="caution">
    <text evidence="8">The sequence shown here is derived from an EMBL/GenBank/DDBJ whole genome shotgun (WGS) entry which is preliminary data.</text>
</comment>
<name>A0A0M9UC49_9CHLR</name>
<sequence length="310" mass="34725">MSRITWQVPETARGERLDRWLAGQLPDLTRSAVQKLITDGRVQVDGVVAAKGGVKLRGTEHVSVALPEPRPPTPQPEPLPLDVLYEDEDVIVVNKPPGLVVHPAPGHEGGTLVNALLARYPDLAVRDQSDRPGIVHRLDRDTSGVLIVARHAEARRFLQRQFSRREVEKFYLAAVHGRPSSDHGLIDAPLGRDPRDRKKFAVVPGGRPALTEFTVRELFPEYTLLEVRLITGRTHQIRVHLASIGTPIVNDTVYGRRRPVPGLPSQRQFLHAWRLRLRLPSGAIHTFEAPLAPDLEATLAFWRQQVDVRR</sequence>
<protein>
    <recommendedName>
        <fullName evidence="6">Pseudouridine synthase</fullName>
        <ecNumber evidence="6">5.4.99.-</ecNumber>
    </recommendedName>
</protein>
<evidence type="ECO:0000313" key="11">
    <source>
        <dbReference type="Proteomes" id="UP000050502"/>
    </source>
</evidence>
<comment type="catalytic activity">
    <reaction evidence="1 6">
        <text>a uridine in RNA = a pseudouridine in RNA</text>
        <dbReference type="Rhea" id="RHEA:48348"/>
        <dbReference type="Rhea" id="RHEA-COMP:12068"/>
        <dbReference type="Rhea" id="RHEA-COMP:12069"/>
        <dbReference type="ChEBI" id="CHEBI:65314"/>
        <dbReference type="ChEBI" id="CHEBI:65315"/>
    </reaction>
</comment>
<organism evidence="8 10">
    <name type="scientific">Ardenticatena maritima</name>
    <dbReference type="NCBI Taxonomy" id="872965"/>
    <lineage>
        <taxon>Bacteria</taxon>
        <taxon>Bacillati</taxon>
        <taxon>Chloroflexota</taxon>
        <taxon>Ardenticatenia</taxon>
        <taxon>Ardenticatenales</taxon>
        <taxon>Ardenticatenaceae</taxon>
        <taxon>Ardenticatena</taxon>
    </lineage>
</organism>
<dbReference type="EMBL" id="LGKN01000004">
    <property type="protein sequence ID" value="KPL88522.1"/>
    <property type="molecule type" value="Genomic_DNA"/>
</dbReference>
<reference evidence="10" key="3">
    <citation type="submission" date="2015-08" db="EMBL/GenBank/DDBJ databases">
        <title>Draft Genome Sequence of a Heterotrophic Facultative Anaerobic Bacterium Ardenticatena maritima Strain 110S.</title>
        <authorList>
            <person name="Kawaichi S."/>
            <person name="Yoshida T."/>
            <person name="Sako Y."/>
            <person name="Nakamura R."/>
        </authorList>
    </citation>
    <scope>NUCLEOTIDE SEQUENCE [LARGE SCALE GENOMIC DNA]</scope>
    <source>
        <strain evidence="10">110S</strain>
    </source>
</reference>
<evidence type="ECO:0000259" key="7">
    <source>
        <dbReference type="SMART" id="SM00363"/>
    </source>
</evidence>
<dbReference type="PROSITE" id="PS01129">
    <property type="entry name" value="PSI_RLU"/>
    <property type="match status" value="1"/>
</dbReference>
<dbReference type="InterPro" id="IPR006145">
    <property type="entry name" value="PsdUridine_synth_RsuA/RluA"/>
</dbReference>
<proteinExistence type="inferred from homology"/>
<evidence type="ECO:0000313" key="10">
    <source>
        <dbReference type="Proteomes" id="UP000037784"/>
    </source>
</evidence>
<reference evidence="8 10" key="1">
    <citation type="journal article" date="2015" name="Genome Announc.">
        <title>Draft Genome Sequence of a Heterotrophic Facultative Anaerobic Thermophilic Bacterium, Ardenticatena maritima Strain 110ST.</title>
        <authorList>
            <person name="Kawaichi S."/>
            <person name="Yoshida T."/>
            <person name="Sako Y."/>
            <person name="Nakamura R."/>
        </authorList>
    </citation>
    <scope>NUCLEOTIDE SEQUENCE [LARGE SCALE GENOMIC DNA]</scope>
    <source>
        <strain evidence="8 10">110S</strain>
    </source>
</reference>
<dbReference type="CDD" id="cd00165">
    <property type="entry name" value="S4"/>
    <property type="match status" value="1"/>
</dbReference>
<dbReference type="NCBIfam" id="TIGR00005">
    <property type="entry name" value="rluA_subfam"/>
    <property type="match status" value="1"/>
</dbReference>
<feature type="domain" description="RNA-binding S4" evidence="7">
    <location>
        <begin position="15"/>
        <end position="78"/>
    </location>
</feature>
<dbReference type="Pfam" id="PF01479">
    <property type="entry name" value="S4"/>
    <property type="match status" value="1"/>
</dbReference>
<dbReference type="EC" id="5.4.99.-" evidence="6"/>
<dbReference type="PATRIC" id="fig|872965.6.peg.1441"/>
<dbReference type="InterPro" id="IPR020103">
    <property type="entry name" value="PsdUridine_synth_cat_dom_sf"/>
</dbReference>
<dbReference type="Pfam" id="PF00849">
    <property type="entry name" value="PseudoU_synth_2"/>
    <property type="match status" value="1"/>
</dbReference>
<dbReference type="GO" id="GO:0120159">
    <property type="term" value="F:rRNA pseudouridine synthase activity"/>
    <property type="evidence" value="ECO:0007669"/>
    <property type="project" value="UniProtKB-ARBA"/>
</dbReference>
<dbReference type="SMART" id="SM00363">
    <property type="entry name" value="S4"/>
    <property type="match status" value="1"/>
</dbReference>
<dbReference type="Gene3D" id="3.30.2350.10">
    <property type="entry name" value="Pseudouridine synthase"/>
    <property type="match status" value="1"/>
</dbReference>
<dbReference type="SUPFAM" id="SSF55120">
    <property type="entry name" value="Pseudouridine synthase"/>
    <property type="match status" value="1"/>
</dbReference>
<accession>A0A0M9UC49</accession>
<evidence type="ECO:0000256" key="6">
    <source>
        <dbReference type="RuleBase" id="RU362028"/>
    </source>
</evidence>
<dbReference type="PANTHER" id="PTHR21600:SF44">
    <property type="entry name" value="RIBOSOMAL LARGE SUBUNIT PSEUDOURIDINE SYNTHASE D"/>
    <property type="match status" value="1"/>
</dbReference>
<dbReference type="Proteomes" id="UP000037784">
    <property type="component" value="Unassembled WGS sequence"/>
</dbReference>
<keyword evidence="3 6" id="KW-0413">Isomerase</keyword>
<feature type="active site" evidence="4">
    <location>
        <position position="139"/>
    </location>
</feature>